<organism evidence="3 4">
    <name type="scientific">Anthostomella pinea</name>
    <dbReference type="NCBI Taxonomy" id="933095"/>
    <lineage>
        <taxon>Eukaryota</taxon>
        <taxon>Fungi</taxon>
        <taxon>Dikarya</taxon>
        <taxon>Ascomycota</taxon>
        <taxon>Pezizomycotina</taxon>
        <taxon>Sordariomycetes</taxon>
        <taxon>Xylariomycetidae</taxon>
        <taxon>Xylariales</taxon>
        <taxon>Xylariaceae</taxon>
        <taxon>Anthostomella</taxon>
    </lineage>
</organism>
<feature type="compositionally biased region" description="Low complexity" evidence="1">
    <location>
        <begin position="27"/>
        <end position="42"/>
    </location>
</feature>
<dbReference type="CDD" id="cd00201">
    <property type="entry name" value="WW"/>
    <property type="match status" value="1"/>
</dbReference>
<feature type="compositionally biased region" description="Basic and acidic residues" evidence="1">
    <location>
        <begin position="284"/>
        <end position="296"/>
    </location>
</feature>
<feature type="compositionally biased region" description="Basic and acidic residues" evidence="1">
    <location>
        <begin position="1"/>
        <end position="26"/>
    </location>
</feature>
<dbReference type="Pfam" id="PF00397">
    <property type="entry name" value="WW"/>
    <property type="match status" value="1"/>
</dbReference>
<dbReference type="SUPFAM" id="SSF51045">
    <property type="entry name" value="WW domain"/>
    <property type="match status" value="1"/>
</dbReference>
<accession>A0AAI8VYP8</accession>
<dbReference type="SMART" id="SM00456">
    <property type="entry name" value="WW"/>
    <property type="match status" value="1"/>
</dbReference>
<feature type="compositionally biased region" description="Pro residues" evidence="1">
    <location>
        <begin position="141"/>
        <end position="155"/>
    </location>
</feature>
<feature type="compositionally biased region" description="Pro residues" evidence="1">
    <location>
        <begin position="88"/>
        <end position="106"/>
    </location>
</feature>
<dbReference type="PROSITE" id="PS50020">
    <property type="entry name" value="WW_DOMAIN_2"/>
    <property type="match status" value="1"/>
</dbReference>
<feature type="domain" description="WW" evidence="2">
    <location>
        <begin position="102"/>
        <end position="136"/>
    </location>
</feature>
<dbReference type="InterPro" id="IPR001202">
    <property type="entry name" value="WW_dom"/>
</dbReference>
<evidence type="ECO:0000259" key="2">
    <source>
        <dbReference type="PROSITE" id="PS50020"/>
    </source>
</evidence>
<dbReference type="Gene3D" id="2.20.70.10">
    <property type="match status" value="1"/>
</dbReference>
<feature type="compositionally biased region" description="Acidic residues" evidence="1">
    <location>
        <begin position="297"/>
        <end position="312"/>
    </location>
</feature>
<feature type="compositionally biased region" description="Low complexity" evidence="1">
    <location>
        <begin position="65"/>
        <end position="87"/>
    </location>
</feature>
<reference evidence="3" key="1">
    <citation type="submission" date="2023-10" db="EMBL/GenBank/DDBJ databases">
        <authorList>
            <person name="Hackl T."/>
        </authorList>
    </citation>
    <scope>NUCLEOTIDE SEQUENCE</scope>
</reference>
<sequence length="312" mass="33867">MSFFKKLADKVEDFLDDDKDKKKQEEVQSQPQGQGQQGTVTSNFTSSIAYQTPEHARGYGDNYRQGGYPQQYQQQQQQQPQGSYYGGAPPPQGPPAPYGAPPPMPPGWNAQWDSNQNRWYYIEQSTGRSQWDPPATFGQPPQGPYAPPVGGPPGQVPYTTGHGDGFRGESGTYYSGQGGMPPTEHQGQYGGDDRAYGQGGEQQKEKSGSGKAWAMGAGGLAVGAIGGAVIAHELTEDSDEEHHAAAQPAYVAPPAESSYQPAPNPMYAEPLPDETASGSSVSSSDREELEERREELQEAQEEYEEAYEETYD</sequence>
<evidence type="ECO:0000313" key="3">
    <source>
        <dbReference type="EMBL" id="CAJ2512868.1"/>
    </source>
</evidence>
<comment type="caution">
    <text evidence="3">The sequence shown here is derived from an EMBL/GenBank/DDBJ whole genome shotgun (WGS) entry which is preliminary data.</text>
</comment>
<dbReference type="PROSITE" id="PS01159">
    <property type="entry name" value="WW_DOMAIN_1"/>
    <property type="match status" value="1"/>
</dbReference>
<keyword evidence="4" id="KW-1185">Reference proteome</keyword>
<protein>
    <submittedName>
        <fullName evidence="3">Uu.00g009870.m01.CDS01</fullName>
    </submittedName>
</protein>
<gene>
    <name evidence="3" type="ORF">KHLLAP_LOCUS13336</name>
</gene>
<evidence type="ECO:0000256" key="1">
    <source>
        <dbReference type="SAM" id="MobiDB-lite"/>
    </source>
</evidence>
<name>A0AAI8VYP8_9PEZI</name>
<dbReference type="InterPro" id="IPR036020">
    <property type="entry name" value="WW_dom_sf"/>
</dbReference>
<dbReference type="AlphaFoldDB" id="A0AAI8VYP8"/>
<feature type="region of interest" description="Disordered" evidence="1">
    <location>
        <begin position="1"/>
        <end position="214"/>
    </location>
</feature>
<feature type="compositionally biased region" description="Low complexity" evidence="1">
    <location>
        <begin position="245"/>
        <end position="255"/>
    </location>
</feature>
<evidence type="ECO:0000313" key="4">
    <source>
        <dbReference type="Proteomes" id="UP001295740"/>
    </source>
</evidence>
<dbReference type="EMBL" id="CAUWAG010000020">
    <property type="protein sequence ID" value="CAJ2512868.1"/>
    <property type="molecule type" value="Genomic_DNA"/>
</dbReference>
<proteinExistence type="predicted"/>
<dbReference type="Proteomes" id="UP001295740">
    <property type="component" value="Unassembled WGS sequence"/>
</dbReference>
<feature type="region of interest" description="Disordered" evidence="1">
    <location>
        <begin position="233"/>
        <end position="312"/>
    </location>
</feature>
<feature type="compositionally biased region" description="Polar residues" evidence="1">
    <location>
        <begin position="111"/>
        <end position="129"/>
    </location>
</feature>